<evidence type="ECO:0008006" key="3">
    <source>
        <dbReference type="Google" id="ProtNLM"/>
    </source>
</evidence>
<accession>A0ABQ5U5N2</accession>
<reference evidence="1" key="1">
    <citation type="journal article" date="2014" name="Int. J. Syst. Evol. Microbiol.">
        <title>Complete genome of a new Firmicutes species belonging to the dominant human colonic microbiota ('Ruminococcus bicirculans') reveals two chromosomes and a selective capacity to utilize plant glucans.</title>
        <authorList>
            <consortium name="NISC Comparative Sequencing Program"/>
            <person name="Wegmann U."/>
            <person name="Louis P."/>
            <person name="Goesmann A."/>
            <person name="Henrissat B."/>
            <person name="Duncan S.H."/>
            <person name="Flint H.J."/>
        </authorList>
    </citation>
    <scope>NUCLEOTIDE SEQUENCE</scope>
    <source>
        <strain evidence="1">NBRC 103408</strain>
    </source>
</reference>
<protein>
    <recommendedName>
        <fullName evidence="3">DUF2946 domain-containing protein</fullName>
    </recommendedName>
</protein>
<organism evidence="1 2">
    <name type="scientific">Sneathiella chinensis</name>
    <dbReference type="NCBI Taxonomy" id="349750"/>
    <lineage>
        <taxon>Bacteria</taxon>
        <taxon>Pseudomonadati</taxon>
        <taxon>Pseudomonadota</taxon>
        <taxon>Alphaproteobacteria</taxon>
        <taxon>Sneathiellales</taxon>
        <taxon>Sneathiellaceae</taxon>
        <taxon>Sneathiella</taxon>
    </lineage>
</organism>
<name>A0ABQ5U5N2_9PROT</name>
<dbReference type="EMBL" id="BSNF01000008">
    <property type="protein sequence ID" value="GLQ07444.1"/>
    <property type="molecule type" value="Genomic_DNA"/>
</dbReference>
<evidence type="ECO:0000313" key="1">
    <source>
        <dbReference type="EMBL" id="GLQ07444.1"/>
    </source>
</evidence>
<sequence length="116" mass="12404">MTRHSPTINRKIQIMAFAMLVAFVTSLFSVIPTSLSHAKNHEGSHIMSVQGMAPAPSPENTRHMHMEKCGMTSCSVSVPAMENGSVLLAARQVHFTDLNSIPSGLDLAPPGRPPSA</sequence>
<proteinExistence type="predicted"/>
<reference evidence="1" key="2">
    <citation type="submission" date="2023-01" db="EMBL/GenBank/DDBJ databases">
        <title>Draft genome sequence of Sneathiella chinensis strain NBRC 103408.</title>
        <authorList>
            <person name="Sun Q."/>
            <person name="Mori K."/>
        </authorList>
    </citation>
    <scope>NUCLEOTIDE SEQUENCE</scope>
    <source>
        <strain evidence="1">NBRC 103408</strain>
    </source>
</reference>
<dbReference type="Proteomes" id="UP001161409">
    <property type="component" value="Unassembled WGS sequence"/>
</dbReference>
<comment type="caution">
    <text evidence="1">The sequence shown here is derived from an EMBL/GenBank/DDBJ whole genome shotgun (WGS) entry which is preliminary data.</text>
</comment>
<dbReference type="RefSeq" id="WP_169561517.1">
    <property type="nucleotide sequence ID" value="NZ_BSNF01000008.1"/>
</dbReference>
<keyword evidence="2" id="KW-1185">Reference proteome</keyword>
<evidence type="ECO:0000313" key="2">
    <source>
        <dbReference type="Proteomes" id="UP001161409"/>
    </source>
</evidence>
<gene>
    <name evidence="1" type="ORF">GCM10007924_26650</name>
</gene>